<dbReference type="GeneID" id="30181639"/>
<dbReference type="GO" id="GO:0071013">
    <property type="term" value="C:catalytic step 2 spliceosome"/>
    <property type="evidence" value="ECO:0007669"/>
    <property type="project" value="TreeGrafter"/>
</dbReference>
<dbReference type="RefSeq" id="XP_019018979.1">
    <property type="nucleotide sequence ID" value="XM_019164952.1"/>
</dbReference>
<dbReference type="GO" id="GO:0045292">
    <property type="term" value="P:mRNA cis splicing, via spliceosome"/>
    <property type="evidence" value="ECO:0007669"/>
    <property type="project" value="TreeGrafter"/>
</dbReference>
<reference evidence="7 8" key="1">
    <citation type="journal article" date="2016" name="Proc. Natl. Acad. Sci. U.S.A.">
        <title>Comparative genomics of biotechnologically important yeasts.</title>
        <authorList>
            <person name="Riley R."/>
            <person name="Haridas S."/>
            <person name="Wolfe K.H."/>
            <person name="Lopes M.R."/>
            <person name="Hittinger C.T."/>
            <person name="Goeker M."/>
            <person name="Salamov A.A."/>
            <person name="Wisecaver J.H."/>
            <person name="Long T.M."/>
            <person name="Calvey C.H."/>
            <person name="Aerts A.L."/>
            <person name="Barry K.W."/>
            <person name="Choi C."/>
            <person name="Clum A."/>
            <person name="Coughlan A.Y."/>
            <person name="Deshpande S."/>
            <person name="Douglass A.P."/>
            <person name="Hanson S.J."/>
            <person name="Klenk H.-P."/>
            <person name="LaButti K.M."/>
            <person name="Lapidus A."/>
            <person name="Lindquist E.A."/>
            <person name="Lipzen A.M."/>
            <person name="Meier-Kolthoff J.P."/>
            <person name="Ohm R.A."/>
            <person name="Otillar R.P."/>
            <person name="Pangilinan J.L."/>
            <person name="Peng Y."/>
            <person name="Rokas A."/>
            <person name="Rosa C.A."/>
            <person name="Scheuner C."/>
            <person name="Sibirny A.A."/>
            <person name="Slot J.C."/>
            <person name="Stielow J.B."/>
            <person name="Sun H."/>
            <person name="Kurtzman C.P."/>
            <person name="Blackwell M."/>
            <person name="Grigoriev I.V."/>
            <person name="Jeffries T.W."/>
        </authorList>
    </citation>
    <scope>NUCLEOTIDE SEQUENCE [LARGE SCALE GENOMIC DNA]</scope>
    <source>
        <strain evidence="7 8">NRRL Y-2026</strain>
    </source>
</reference>
<dbReference type="GO" id="GO:0003723">
    <property type="term" value="F:RNA binding"/>
    <property type="evidence" value="ECO:0007669"/>
    <property type="project" value="TreeGrafter"/>
</dbReference>
<feature type="compositionally biased region" description="Basic and acidic residues" evidence="6">
    <location>
        <begin position="84"/>
        <end position="98"/>
    </location>
</feature>
<feature type="compositionally biased region" description="Basic and acidic residues" evidence="6">
    <location>
        <begin position="224"/>
        <end position="233"/>
    </location>
</feature>
<proteinExistence type="inferred from homology"/>
<accession>A0A1E3NP42</accession>
<feature type="compositionally biased region" description="Acidic residues" evidence="6">
    <location>
        <begin position="145"/>
        <end position="154"/>
    </location>
</feature>
<dbReference type="InterPro" id="IPR006973">
    <property type="entry name" value="Cwf_Cwc_15"/>
</dbReference>
<dbReference type="Pfam" id="PF04889">
    <property type="entry name" value="Cwf_Cwc_15"/>
    <property type="match status" value="1"/>
</dbReference>
<keyword evidence="4" id="KW-0507">mRNA processing</keyword>
<feature type="compositionally biased region" description="Basic residues" evidence="6">
    <location>
        <begin position="24"/>
        <end position="43"/>
    </location>
</feature>
<evidence type="ECO:0000256" key="1">
    <source>
        <dbReference type="ARBA" id="ARBA00003777"/>
    </source>
</evidence>
<keyword evidence="8" id="KW-1185">Reference proteome</keyword>
<comment type="function">
    <text evidence="1">Involved in pre-mRNA splicing.</text>
</comment>
<evidence type="ECO:0000256" key="6">
    <source>
        <dbReference type="SAM" id="MobiDB-lite"/>
    </source>
</evidence>
<dbReference type="STRING" id="763406.A0A1E3NP42"/>
<sequence length="247" mass="28123">MSSAHRPTFDHARGKEKKVASTISHKRALPSHSKLKFRSKKARNNKEFYNYSKEETGESSYNVNQELLEPLRSDIQKTVQTIETRAKEEVDSLNERVGDATSSDGKGEGTENEVTYESARVGENHDEEESAAESEDESQSGSETGSDEDEDEDEALLKEIENIRKEREEAKRKAEEEKIEQRAMSSNPLLSVEGSNEGVAPDMKPKKKSWRSVKTMSKKPNMSHTDRFSNDTLKSDFHKDFLDRYIQ</sequence>
<feature type="region of interest" description="Disordered" evidence="6">
    <location>
        <begin position="79"/>
        <end position="233"/>
    </location>
</feature>
<evidence type="ECO:0000256" key="3">
    <source>
        <dbReference type="ARBA" id="ARBA00020693"/>
    </source>
</evidence>
<gene>
    <name evidence="7" type="ORF">PICMEDRAFT_76882</name>
</gene>
<protein>
    <recommendedName>
        <fullName evidence="3">Pre-mRNA-splicing factor CWC15</fullName>
    </recommendedName>
</protein>
<dbReference type="PANTHER" id="PTHR12718">
    <property type="entry name" value="CELL CYCLE CONTROL PROTEIN CWF15"/>
    <property type="match status" value="1"/>
</dbReference>
<evidence type="ECO:0000256" key="4">
    <source>
        <dbReference type="ARBA" id="ARBA00022664"/>
    </source>
</evidence>
<feature type="compositionally biased region" description="Polar residues" evidence="6">
    <location>
        <begin position="212"/>
        <end position="223"/>
    </location>
</feature>
<evidence type="ECO:0000256" key="5">
    <source>
        <dbReference type="ARBA" id="ARBA00023187"/>
    </source>
</evidence>
<keyword evidence="5" id="KW-0508">mRNA splicing</keyword>
<feature type="compositionally biased region" description="Basic and acidic residues" evidence="6">
    <location>
        <begin position="7"/>
        <end position="19"/>
    </location>
</feature>
<comment type="similarity">
    <text evidence="2">Belongs to the CWC15 family.</text>
</comment>
<evidence type="ECO:0000313" key="8">
    <source>
        <dbReference type="Proteomes" id="UP000094455"/>
    </source>
</evidence>
<feature type="compositionally biased region" description="Acidic residues" evidence="6">
    <location>
        <begin position="125"/>
        <end position="138"/>
    </location>
</feature>
<dbReference type="PANTHER" id="PTHR12718:SF2">
    <property type="entry name" value="SPLICEOSOME-ASSOCIATED PROTEIN CWC15 HOMOLOG"/>
    <property type="match status" value="1"/>
</dbReference>
<dbReference type="AlphaFoldDB" id="A0A1E3NP42"/>
<evidence type="ECO:0000313" key="7">
    <source>
        <dbReference type="EMBL" id="ODQ47866.1"/>
    </source>
</evidence>
<feature type="region of interest" description="Disordered" evidence="6">
    <location>
        <begin position="1"/>
        <end position="62"/>
    </location>
</feature>
<dbReference type="EMBL" id="KV454002">
    <property type="protein sequence ID" value="ODQ47866.1"/>
    <property type="molecule type" value="Genomic_DNA"/>
</dbReference>
<evidence type="ECO:0000256" key="2">
    <source>
        <dbReference type="ARBA" id="ARBA00006644"/>
    </source>
</evidence>
<organism evidence="7 8">
    <name type="scientific">Pichia membranifaciens NRRL Y-2026</name>
    <dbReference type="NCBI Taxonomy" id="763406"/>
    <lineage>
        <taxon>Eukaryota</taxon>
        <taxon>Fungi</taxon>
        <taxon>Dikarya</taxon>
        <taxon>Ascomycota</taxon>
        <taxon>Saccharomycotina</taxon>
        <taxon>Pichiomycetes</taxon>
        <taxon>Pichiales</taxon>
        <taxon>Pichiaceae</taxon>
        <taxon>Pichia</taxon>
    </lineage>
</organism>
<dbReference type="Proteomes" id="UP000094455">
    <property type="component" value="Unassembled WGS sequence"/>
</dbReference>
<name>A0A1E3NP42_9ASCO</name>
<dbReference type="OrthoDB" id="30179at2759"/>
<feature type="compositionally biased region" description="Basic and acidic residues" evidence="6">
    <location>
        <begin position="155"/>
        <end position="181"/>
    </location>
</feature>